<evidence type="ECO:0000313" key="1">
    <source>
        <dbReference type="EMBL" id="MBW3097250.1"/>
    </source>
</evidence>
<proteinExistence type="predicted"/>
<dbReference type="InterPro" id="IPR010419">
    <property type="entry name" value="CO_DH_gsu"/>
</dbReference>
<sequence length="151" mass="16004">MDLKGTEQIAASKDAVWAALNDPNVLKDCIPGCQSLEKIDEQSMKATVKLKIGVVSARFNGAVSLKNIDPPNAYRIEGEGKGGVAGFASGGADVVLTAIDASTTELHYDCQARVGGKIAQMGSRLIDSTARKLAAQFFTRFNEIVSETADR</sequence>
<name>A0ABS6WN82_9HYPH</name>
<dbReference type="Pfam" id="PF06240">
    <property type="entry name" value="COXG"/>
    <property type="match status" value="1"/>
</dbReference>
<evidence type="ECO:0000313" key="2">
    <source>
        <dbReference type="Proteomes" id="UP001430804"/>
    </source>
</evidence>
<keyword evidence="2" id="KW-1185">Reference proteome</keyword>
<gene>
    <name evidence="1" type="ORF">KY465_08155</name>
</gene>
<dbReference type="PANTHER" id="PTHR38588">
    <property type="entry name" value="BLL0334 PROTEIN"/>
    <property type="match status" value="1"/>
</dbReference>
<dbReference type="Proteomes" id="UP001430804">
    <property type="component" value="Unassembled WGS sequence"/>
</dbReference>
<dbReference type="PANTHER" id="PTHR38588:SF1">
    <property type="entry name" value="BLL0334 PROTEIN"/>
    <property type="match status" value="1"/>
</dbReference>
<reference evidence="1" key="1">
    <citation type="submission" date="2021-07" db="EMBL/GenBank/DDBJ databases">
        <title>Pseudohoeflea marina sp. nov. a polyhydroxyalcanoate-producing bacterium.</title>
        <authorList>
            <person name="Zheng W."/>
            <person name="Yu S."/>
            <person name="Huang Y."/>
        </authorList>
    </citation>
    <scope>NUCLEOTIDE SEQUENCE</scope>
    <source>
        <strain evidence="1">DP4N28-3</strain>
    </source>
</reference>
<dbReference type="CDD" id="cd05018">
    <property type="entry name" value="CoxG"/>
    <property type="match status" value="1"/>
</dbReference>
<organism evidence="1 2">
    <name type="scientific">Pseudohoeflea coraliihabitans</name>
    <dbReference type="NCBI Taxonomy" id="2860393"/>
    <lineage>
        <taxon>Bacteria</taxon>
        <taxon>Pseudomonadati</taxon>
        <taxon>Pseudomonadota</taxon>
        <taxon>Alphaproteobacteria</taxon>
        <taxon>Hyphomicrobiales</taxon>
        <taxon>Rhizobiaceae</taxon>
        <taxon>Pseudohoeflea</taxon>
    </lineage>
</organism>
<comment type="caution">
    <text evidence="1">The sequence shown here is derived from an EMBL/GenBank/DDBJ whole genome shotgun (WGS) entry which is preliminary data.</text>
</comment>
<dbReference type="EMBL" id="JAHWQX010000002">
    <property type="protein sequence ID" value="MBW3097250.1"/>
    <property type="molecule type" value="Genomic_DNA"/>
</dbReference>
<protein>
    <submittedName>
        <fullName evidence="1">Carbon monoxide dehydrogenase subunit G</fullName>
    </submittedName>
</protein>
<accession>A0ABS6WN82</accession>
<dbReference type="RefSeq" id="WP_219201178.1">
    <property type="nucleotide sequence ID" value="NZ_JAHWQX010000002.1"/>
</dbReference>